<proteinExistence type="predicted"/>
<dbReference type="InterPro" id="IPR008391">
    <property type="entry name" value="AXE1_dom"/>
</dbReference>
<dbReference type="Proteomes" id="UP000525652">
    <property type="component" value="Unassembled WGS sequence"/>
</dbReference>
<evidence type="ECO:0000259" key="2">
    <source>
        <dbReference type="Pfam" id="PF05448"/>
    </source>
</evidence>
<protein>
    <submittedName>
        <fullName evidence="3">Acetylxylan esterase</fullName>
    </submittedName>
</protein>
<organism evidence="3 4">
    <name type="scientific">Puniceicoccus vermicola</name>
    <dbReference type="NCBI Taxonomy" id="388746"/>
    <lineage>
        <taxon>Bacteria</taxon>
        <taxon>Pseudomonadati</taxon>
        <taxon>Verrucomicrobiota</taxon>
        <taxon>Opitutia</taxon>
        <taxon>Puniceicoccales</taxon>
        <taxon>Puniceicoccaceae</taxon>
        <taxon>Puniceicoccus</taxon>
    </lineage>
</organism>
<dbReference type="InterPro" id="IPR050261">
    <property type="entry name" value="FrsA_esterase"/>
</dbReference>
<comment type="caution">
    <text evidence="3">The sequence shown here is derived from an EMBL/GenBank/DDBJ whole genome shotgun (WGS) entry which is preliminary data.</text>
</comment>
<dbReference type="GO" id="GO:0004252">
    <property type="term" value="F:serine-type endopeptidase activity"/>
    <property type="evidence" value="ECO:0007669"/>
    <property type="project" value="InterPro"/>
</dbReference>
<reference evidence="3 4" key="1">
    <citation type="submission" date="2020-07" db="EMBL/GenBank/DDBJ databases">
        <authorList>
            <person name="Feng X."/>
        </authorList>
    </citation>
    <scope>NUCLEOTIDE SEQUENCE [LARGE SCALE GENOMIC DNA]</scope>
    <source>
        <strain evidence="3 4">JCM14086</strain>
    </source>
</reference>
<sequence length="413" mass="46043">MKSRTRIVSLFCLLWTTHCVVSGDEQQTGLMWEREFLYEAPEVFEAPEEFLESAEFDDLPDGVRALRFEGLPWRGEETRVFAFLGIPEEASERHPVPGVVLIHGAGGTAFARWVKRWMDRGYAAIALDLDGGIPLGTYSHWKRNPSGGPRRGDVQQLGWPLEDQWMYQAVGDTILAHSLISSFPEVDSARIGATGISWGGVVLSNVAGVDPRLKFAVPVYGCGFIADDFDDGSSFVGRSATASQREEWTRLWDPMNRLPDAEMPMLWIAGVNDFAFTPRVRKLSYELAPGTVAVSLRLQMGHSQGRGEAPAEVYAFADNIVKEGKPLPQFLRQGVEEDVGWAEFEFEVSLKRAELCYTLDNGKWQDRVWQSVPAEVDLKTGRVSAPIPPEATVYYFNVTDERGLVVSSVHVEP</sequence>
<keyword evidence="1" id="KW-0378">Hydrolase</keyword>
<dbReference type="InterPro" id="IPR029058">
    <property type="entry name" value="AB_hydrolase_fold"/>
</dbReference>
<dbReference type="PROSITE" id="PS00708">
    <property type="entry name" value="PRO_ENDOPEP_SER"/>
    <property type="match status" value="1"/>
</dbReference>
<feature type="domain" description="Acetyl xylan esterase" evidence="2">
    <location>
        <begin position="76"/>
        <end position="220"/>
    </location>
</feature>
<dbReference type="InterPro" id="IPR002471">
    <property type="entry name" value="Pept_S9_AS"/>
</dbReference>
<dbReference type="AlphaFoldDB" id="A0A7X1E5P3"/>
<dbReference type="PANTHER" id="PTHR22946">
    <property type="entry name" value="DIENELACTONE HYDROLASE DOMAIN-CONTAINING PROTEIN-RELATED"/>
    <property type="match status" value="1"/>
</dbReference>
<dbReference type="GO" id="GO:0006508">
    <property type="term" value="P:proteolysis"/>
    <property type="evidence" value="ECO:0007669"/>
    <property type="project" value="InterPro"/>
</dbReference>
<dbReference type="SUPFAM" id="SSF53474">
    <property type="entry name" value="alpha/beta-Hydrolases"/>
    <property type="match status" value="1"/>
</dbReference>
<gene>
    <name evidence="3" type="ORF">H5P30_18940</name>
</gene>
<name>A0A7X1E5P3_9BACT</name>
<dbReference type="RefSeq" id="WP_185694479.1">
    <property type="nucleotide sequence ID" value="NZ_JACHVA010000134.1"/>
</dbReference>
<evidence type="ECO:0000313" key="4">
    <source>
        <dbReference type="Proteomes" id="UP000525652"/>
    </source>
</evidence>
<evidence type="ECO:0000313" key="3">
    <source>
        <dbReference type="EMBL" id="MBC2603860.1"/>
    </source>
</evidence>
<dbReference type="Gene3D" id="3.40.50.1820">
    <property type="entry name" value="alpha/beta hydrolase"/>
    <property type="match status" value="1"/>
</dbReference>
<evidence type="ECO:0000256" key="1">
    <source>
        <dbReference type="ARBA" id="ARBA00022801"/>
    </source>
</evidence>
<keyword evidence="4" id="KW-1185">Reference proteome</keyword>
<accession>A0A7X1E5P3</accession>
<dbReference type="PANTHER" id="PTHR22946:SF0">
    <property type="entry name" value="DIENELACTONE HYDROLASE DOMAIN-CONTAINING PROTEIN"/>
    <property type="match status" value="1"/>
</dbReference>
<dbReference type="EMBL" id="JACHVA010000134">
    <property type="protein sequence ID" value="MBC2603860.1"/>
    <property type="molecule type" value="Genomic_DNA"/>
</dbReference>
<dbReference type="Pfam" id="PF05448">
    <property type="entry name" value="AXE1"/>
    <property type="match status" value="1"/>
</dbReference>